<name>A0ABM5K2H8_DIAVI</name>
<evidence type="ECO:0000256" key="4">
    <source>
        <dbReference type="ARBA" id="ARBA00022833"/>
    </source>
</evidence>
<accession>A0ABM5K2H8</accession>
<keyword evidence="7" id="KW-0539">Nucleus</keyword>
<dbReference type="PANTHER" id="PTHR46179">
    <property type="entry name" value="ZINC FINGER PROTEIN"/>
    <property type="match status" value="1"/>
</dbReference>
<proteinExistence type="predicted"/>
<keyword evidence="11" id="KW-1185">Reference proteome</keyword>
<dbReference type="Proteomes" id="UP001652700">
    <property type="component" value="Unplaced"/>
</dbReference>
<dbReference type="InterPro" id="IPR013087">
    <property type="entry name" value="Znf_C2H2_type"/>
</dbReference>
<dbReference type="InterPro" id="IPR051061">
    <property type="entry name" value="Zinc_finger_trans_reg"/>
</dbReference>
<evidence type="ECO:0000256" key="6">
    <source>
        <dbReference type="ARBA" id="ARBA00023163"/>
    </source>
</evidence>
<evidence type="ECO:0000256" key="3">
    <source>
        <dbReference type="ARBA" id="ARBA00022771"/>
    </source>
</evidence>
<evidence type="ECO:0000256" key="2">
    <source>
        <dbReference type="ARBA" id="ARBA00022723"/>
    </source>
</evidence>
<feature type="domain" description="C2H2-type" evidence="9">
    <location>
        <begin position="267"/>
        <end position="294"/>
    </location>
</feature>
<evidence type="ECO:0000259" key="9">
    <source>
        <dbReference type="PROSITE" id="PS50157"/>
    </source>
</evidence>
<feature type="domain" description="C2H2-type" evidence="9">
    <location>
        <begin position="332"/>
        <end position="359"/>
    </location>
</feature>
<dbReference type="PROSITE" id="PS00028">
    <property type="entry name" value="ZINC_FINGER_C2H2_1"/>
    <property type="match status" value="7"/>
</dbReference>
<dbReference type="EnsemblMetazoa" id="XM_050648433.1">
    <property type="protein sequence ID" value="XP_050504390.1"/>
    <property type="gene ID" value="LOC126883082"/>
</dbReference>
<comment type="subcellular location">
    <subcellularLocation>
        <location evidence="1">Nucleus</location>
    </subcellularLocation>
</comment>
<keyword evidence="3 8" id="KW-0863">Zinc-finger</keyword>
<evidence type="ECO:0000313" key="10">
    <source>
        <dbReference type="EnsemblMetazoa" id="XP_050504390.1"/>
    </source>
</evidence>
<dbReference type="Pfam" id="PF00096">
    <property type="entry name" value="zf-C2H2"/>
    <property type="match status" value="3"/>
</dbReference>
<feature type="domain" description="C2H2-type" evidence="9">
    <location>
        <begin position="304"/>
        <end position="331"/>
    </location>
</feature>
<organism evidence="10 11">
    <name type="scientific">Diabrotica virgifera virgifera</name>
    <name type="common">western corn rootworm</name>
    <dbReference type="NCBI Taxonomy" id="50390"/>
    <lineage>
        <taxon>Eukaryota</taxon>
        <taxon>Metazoa</taxon>
        <taxon>Ecdysozoa</taxon>
        <taxon>Arthropoda</taxon>
        <taxon>Hexapoda</taxon>
        <taxon>Insecta</taxon>
        <taxon>Pterygota</taxon>
        <taxon>Neoptera</taxon>
        <taxon>Endopterygota</taxon>
        <taxon>Coleoptera</taxon>
        <taxon>Polyphaga</taxon>
        <taxon>Cucujiformia</taxon>
        <taxon>Chrysomeloidea</taxon>
        <taxon>Chrysomelidae</taxon>
        <taxon>Galerucinae</taxon>
        <taxon>Diabroticina</taxon>
        <taxon>Diabroticites</taxon>
        <taxon>Diabrotica</taxon>
    </lineage>
</organism>
<sequence>MMPKIIKMEDDDMDDIFDEEVEKSMEIKALLPIKQETPFYPEDTALSINISHTNENILDIKSEKVYEEIIDNFEIKLEEVDELKIEPADNKQIWRNKNIKSQKKKYYICVICQKKFSSARRRNNHLRIHFDIPVKTKNGKSRSSSEFFGKQIFVCGFCGQFHLNKIQILSHCQQYYVKTRRNIGYNRKTNSALDNIDVFKSEVKLETEGDNSVNNIHLLECRLSSGKISNKNSYRSKSRRITCGRCNSKTFSNKTDLKKHFQTHDKYKCKICAKEYLVKNNLMVHMLNHKEDTFKLNQNSKRCVICHICSQFFATEHALRNHLISHTGERKYDCKYCLKSYKYEHDLNRHMHSHTGGKIKLFECHHCYKVFKQKGHLNRHIEGHLTLGSKNYKCDMCTRSYQRKESLYVHIRTMHNGACHNNEYVRKESENEKCYICYLCNKSCKRKSDLRKHIARCTRKKKLMMQDPFECKQCDKKFLYKNTLVRHIKEDHESRSYIR</sequence>
<evidence type="ECO:0000256" key="8">
    <source>
        <dbReference type="PROSITE-ProRule" id="PRU00042"/>
    </source>
</evidence>
<evidence type="ECO:0000256" key="1">
    <source>
        <dbReference type="ARBA" id="ARBA00004123"/>
    </source>
</evidence>
<keyword evidence="2" id="KW-0479">Metal-binding</keyword>
<feature type="domain" description="C2H2-type" evidence="9">
    <location>
        <begin position="362"/>
        <end position="384"/>
    </location>
</feature>
<dbReference type="InterPro" id="IPR036236">
    <property type="entry name" value="Znf_C2H2_sf"/>
</dbReference>
<dbReference type="RefSeq" id="XP_050504390.1">
    <property type="nucleotide sequence ID" value="XM_050648433.1"/>
</dbReference>
<keyword evidence="5" id="KW-0805">Transcription regulation</keyword>
<evidence type="ECO:0000256" key="7">
    <source>
        <dbReference type="ARBA" id="ARBA00023242"/>
    </source>
</evidence>
<feature type="domain" description="C2H2-type" evidence="9">
    <location>
        <begin position="107"/>
        <end position="129"/>
    </location>
</feature>
<dbReference type="SUPFAM" id="SSF57667">
    <property type="entry name" value="beta-beta-alpha zinc fingers"/>
    <property type="match status" value="5"/>
</dbReference>
<evidence type="ECO:0000256" key="5">
    <source>
        <dbReference type="ARBA" id="ARBA00023015"/>
    </source>
</evidence>
<feature type="domain" description="C2H2-type" evidence="9">
    <location>
        <begin position="392"/>
        <end position="417"/>
    </location>
</feature>
<keyword evidence="6" id="KW-0804">Transcription</keyword>
<dbReference type="PROSITE" id="PS50157">
    <property type="entry name" value="ZINC_FINGER_C2H2_2"/>
    <property type="match status" value="7"/>
</dbReference>
<protein>
    <recommendedName>
        <fullName evidence="9">C2H2-type domain-containing protein</fullName>
    </recommendedName>
</protein>
<dbReference type="PANTHER" id="PTHR46179:SF13">
    <property type="entry name" value="C2H2-TYPE DOMAIN-CONTAINING PROTEIN"/>
    <property type="match status" value="1"/>
</dbReference>
<dbReference type="SMART" id="SM00355">
    <property type="entry name" value="ZnF_C2H2"/>
    <property type="match status" value="9"/>
</dbReference>
<evidence type="ECO:0000313" key="11">
    <source>
        <dbReference type="Proteomes" id="UP001652700"/>
    </source>
</evidence>
<keyword evidence="4" id="KW-0862">Zinc</keyword>
<feature type="domain" description="C2H2-type" evidence="9">
    <location>
        <begin position="469"/>
        <end position="497"/>
    </location>
</feature>
<dbReference type="Gene3D" id="3.30.160.60">
    <property type="entry name" value="Classic Zinc Finger"/>
    <property type="match status" value="6"/>
</dbReference>
<reference evidence="10" key="1">
    <citation type="submission" date="2025-05" db="UniProtKB">
        <authorList>
            <consortium name="EnsemblMetazoa"/>
        </authorList>
    </citation>
    <scope>IDENTIFICATION</scope>
</reference>
<dbReference type="GeneID" id="126883082"/>